<keyword evidence="1" id="KW-0732">Signal</keyword>
<feature type="signal peptide" evidence="1">
    <location>
        <begin position="1"/>
        <end position="21"/>
    </location>
</feature>
<evidence type="ECO:0000313" key="3">
    <source>
        <dbReference type="Proteomes" id="UP000023775"/>
    </source>
</evidence>
<gene>
    <name evidence="2" type="ORF">G114_10875</name>
</gene>
<dbReference type="Proteomes" id="UP000023775">
    <property type="component" value="Unassembled WGS sequence"/>
</dbReference>
<protein>
    <recommendedName>
        <fullName evidence="4">Lipoprotein</fullName>
    </recommendedName>
</protein>
<name>N9VKL6_9GAMM</name>
<proteinExistence type="predicted"/>
<dbReference type="RefSeq" id="WP_005353572.1">
    <property type="nucleotide sequence ID" value="NZ_APVG01000025.1"/>
</dbReference>
<keyword evidence="3" id="KW-1185">Reference proteome</keyword>
<feature type="chain" id="PRO_5004154387" description="Lipoprotein" evidence="1">
    <location>
        <begin position="22"/>
        <end position="186"/>
    </location>
</feature>
<evidence type="ECO:0000313" key="2">
    <source>
        <dbReference type="EMBL" id="ENY71906.1"/>
    </source>
</evidence>
<comment type="caution">
    <text evidence="2">The sequence shown here is derived from an EMBL/GenBank/DDBJ whole genome shotgun (WGS) entry which is preliminary data.</text>
</comment>
<accession>N9VKL6</accession>
<dbReference type="EMBL" id="APVG01000025">
    <property type="protein sequence ID" value="ENY71906.1"/>
    <property type="molecule type" value="Genomic_DNA"/>
</dbReference>
<evidence type="ECO:0008006" key="4">
    <source>
        <dbReference type="Google" id="ProtNLM"/>
    </source>
</evidence>
<reference evidence="2 3" key="1">
    <citation type="journal article" date="2013" name="Genome Announc.">
        <title>Draft Genome Sequence of the Aeromonas diversa Type Strain.</title>
        <authorList>
            <person name="Farfan M."/>
            <person name="Spataro N."/>
            <person name="Sanglas A."/>
            <person name="Albarral V."/>
            <person name="Loren J.G."/>
            <person name="Bosch E."/>
            <person name="Fuste M.C."/>
        </authorList>
    </citation>
    <scope>NUCLEOTIDE SEQUENCE [LARGE SCALE GENOMIC DNA]</scope>
    <source>
        <strain evidence="2 3">2478-85</strain>
    </source>
</reference>
<evidence type="ECO:0000256" key="1">
    <source>
        <dbReference type="SAM" id="SignalP"/>
    </source>
</evidence>
<dbReference type="OrthoDB" id="6076941at2"/>
<dbReference type="PATRIC" id="fig|1268237.3.peg.2141"/>
<sequence>MRRVISAALLLGCGLSVTAQAAQEAAARETVATLLRWEQSVKPSGFYREQLGAELAALISDELLCLLQEASDLRERETRASPDEKPSYVEGRLWMPNPWDPVLGTEIASVHPVPGHPARLRVDVSVDYGEGGHEVGHYLVEGGRILDVDAGGNCPFCQESSLRSDIYRSLRGSGDPAAQRCQALAR</sequence>
<dbReference type="AlphaFoldDB" id="N9VKL6"/>
<organism evidence="2 3">
    <name type="scientific">Aeromonas diversa CDC 2478-85</name>
    <dbReference type="NCBI Taxonomy" id="1268237"/>
    <lineage>
        <taxon>Bacteria</taxon>
        <taxon>Pseudomonadati</taxon>
        <taxon>Pseudomonadota</taxon>
        <taxon>Gammaproteobacteria</taxon>
        <taxon>Aeromonadales</taxon>
        <taxon>Aeromonadaceae</taxon>
        <taxon>Aeromonas</taxon>
    </lineage>
</organism>